<dbReference type="PANTHER" id="PTHR43179">
    <property type="entry name" value="RHAMNOSYLTRANSFERASE WBBL"/>
    <property type="match status" value="1"/>
</dbReference>
<dbReference type="Proteomes" id="UP000515806">
    <property type="component" value="Chromosome"/>
</dbReference>
<comment type="similarity">
    <text evidence="1">Belongs to the glycosyltransferase 2 family.</text>
</comment>
<evidence type="ECO:0000313" key="6">
    <source>
        <dbReference type="Proteomes" id="UP000515806"/>
    </source>
</evidence>
<gene>
    <name evidence="5" type="ORF">H9L23_12550</name>
</gene>
<dbReference type="GO" id="GO:0016757">
    <property type="term" value="F:glycosyltransferase activity"/>
    <property type="evidence" value="ECO:0007669"/>
    <property type="project" value="UniProtKB-KW"/>
</dbReference>
<evidence type="ECO:0000313" key="5">
    <source>
        <dbReference type="EMBL" id="QNN44848.1"/>
    </source>
</evidence>
<dbReference type="EMBL" id="CP060723">
    <property type="protein sequence ID" value="QNN44848.1"/>
    <property type="molecule type" value="Genomic_DNA"/>
</dbReference>
<sequence length="305" mass="34902">MALTSIITVNYNQPRVTLDLLSSIKKHCSTDEIEVILIDNASEEDHETRFKTHYPELKYIRSDVNLGFAGGNNLGLNHATGEYILMINNDTELIPGFIKQLIAEMAAHPEIGILSPLILYHDDPDIIQYAGYTPINLITGRNKTIGLGDLNKGQYANSSHQTSFCHGAAMMCRKTDIDRIGMMPEQYFLYYEELDWCEMFKRAGKKIWFSGKTHILHKESMSVGKESPTKTYFIARNRLLFMRRNTNWINVMLFSTYYLLLAVPKQLIGYLVKGRSDLVPYVIKALLWNSFHSKNHIGSRTKLTL</sequence>
<dbReference type="AlphaFoldDB" id="A0A7G9QNC3"/>
<dbReference type="SUPFAM" id="SSF53448">
    <property type="entry name" value="Nucleotide-diphospho-sugar transferases"/>
    <property type="match status" value="1"/>
</dbReference>
<dbReference type="Gene3D" id="3.90.550.10">
    <property type="entry name" value="Spore Coat Polysaccharide Biosynthesis Protein SpsA, Chain A"/>
    <property type="match status" value="1"/>
</dbReference>
<keyword evidence="6" id="KW-1185">Reference proteome</keyword>
<protein>
    <submittedName>
        <fullName evidence="5">Glycosyltransferase family 2 protein</fullName>
    </submittedName>
</protein>
<name>A0A7G9QNC3_9SPHI</name>
<evidence type="ECO:0000256" key="3">
    <source>
        <dbReference type="ARBA" id="ARBA00022679"/>
    </source>
</evidence>
<evidence type="ECO:0000256" key="1">
    <source>
        <dbReference type="ARBA" id="ARBA00006739"/>
    </source>
</evidence>
<dbReference type="RefSeq" id="WP_187595277.1">
    <property type="nucleotide sequence ID" value="NZ_CP060723.1"/>
</dbReference>
<dbReference type="KEGG" id="proe:H9L23_12550"/>
<reference evidence="5 6" key="1">
    <citation type="submission" date="2020-08" db="EMBL/GenBank/DDBJ databases">
        <title>Genome sequence of Pedobacter roseus KACC 11594T.</title>
        <authorList>
            <person name="Hyun D.-W."/>
            <person name="Bae J.-W."/>
        </authorList>
    </citation>
    <scope>NUCLEOTIDE SEQUENCE [LARGE SCALE GENOMIC DNA]</scope>
    <source>
        <strain evidence="5 6">KACC 11594</strain>
    </source>
</reference>
<proteinExistence type="inferred from homology"/>
<dbReference type="PANTHER" id="PTHR43179:SF12">
    <property type="entry name" value="GALACTOFURANOSYLTRANSFERASE GLFT2"/>
    <property type="match status" value="1"/>
</dbReference>
<accession>A0A7G9QNC3</accession>
<evidence type="ECO:0000259" key="4">
    <source>
        <dbReference type="Pfam" id="PF00535"/>
    </source>
</evidence>
<dbReference type="Pfam" id="PF00535">
    <property type="entry name" value="Glycos_transf_2"/>
    <property type="match status" value="1"/>
</dbReference>
<keyword evidence="3 5" id="KW-0808">Transferase</keyword>
<dbReference type="CDD" id="cd04186">
    <property type="entry name" value="GT_2_like_c"/>
    <property type="match status" value="1"/>
</dbReference>
<dbReference type="InterPro" id="IPR029044">
    <property type="entry name" value="Nucleotide-diphossugar_trans"/>
</dbReference>
<keyword evidence="2" id="KW-0328">Glycosyltransferase</keyword>
<feature type="domain" description="Glycosyltransferase 2-like" evidence="4">
    <location>
        <begin position="5"/>
        <end position="179"/>
    </location>
</feature>
<organism evidence="5 6">
    <name type="scientific">Pedobacter roseus</name>
    <dbReference type="NCBI Taxonomy" id="336820"/>
    <lineage>
        <taxon>Bacteria</taxon>
        <taxon>Pseudomonadati</taxon>
        <taxon>Bacteroidota</taxon>
        <taxon>Sphingobacteriia</taxon>
        <taxon>Sphingobacteriales</taxon>
        <taxon>Sphingobacteriaceae</taxon>
        <taxon>Pedobacter</taxon>
    </lineage>
</organism>
<dbReference type="InterPro" id="IPR001173">
    <property type="entry name" value="Glyco_trans_2-like"/>
</dbReference>
<evidence type="ECO:0000256" key="2">
    <source>
        <dbReference type="ARBA" id="ARBA00022676"/>
    </source>
</evidence>